<comment type="caution">
    <text evidence="1">The sequence shown here is derived from an EMBL/GenBank/DDBJ whole genome shotgun (WGS) entry which is preliminary data.</text>
</comment>
<accession>A0A132N8N4</accession>
<keyword evidence="2" id="KW-1185">Reference proteome</keyword>
<reference evidence="1 2" key="1">
    <citation type="submission" date="2015-09" db="EMBL/GenBank/DDBJ databases">
        <title>Draft genome sequence of Hydrogenibacillus schlegelii DSM 2000.</title>
        <authorList>
            <person name="Hemp J."/>
        </authorList>
    </citation>
    <scope>NUCLEOTIDE SEQUENCE [LARGE SCALE GENOMIC DNA]</scope>
    <source>
        <strain evidence="1 2">MA 48</strain>
    </source>
</reference>
<dbReference type="STRING" id="1484.SA87_02815"/>
<dbReference type="EMBL" id="JXBB01000055">
    <property type="protein sequence ID" value="OAR03614.1"/>
    <property type="molecule type" value="Genomic_DNA"/>
</dbReference>
<protein>
    <submittedName>
        <fullName evidence="1">Thiamine biosynthesis protein ThiS</fullName>
    </submittedName>
</protein>
<dbReference type="SUPFAM" id="SSF54285">
    <property type="entry name" value="MoaD/ThiS"/>
    <property type="match status" value="1"/>
</dbReference>
<evidence type="ECO:0000313" key="2">
    <source>
        <dbReference type="Proteomes" id="UP000243024"/>
    </source>
</evidence>
<name>A0A132N8N4_HYDSH</name>
<dbReference type="InterPro" id="IPR016155">
    <property type="entry name" value="Mopterin_synth/thiamin_S_b"/>
</dbReference>
<proteinExistence type="predicted"/>
<sequence length="65" mass="7329">MRVIMRIPEKKEFTFSGPKKVREILRELKMNPEATLVIKGNTLLTLDDVVEDGEEIEVRSAISGG</sequence>
<organism evidence="1 2">
    <name type="scientific">Hydrogenibacillus schlegelii</name>
    <name type="common">Bacillus schlegelii</name>
    <dbReference type="NCBI Taxonomy" id="1484"/>
    <lineage>
        <taxon>Bacteria</taxon>
        <taxon>Bacillati</taxon>
        <taxon>Bacillota</taxon>
        <taxon>Bacilli</taxon>
        <taxon>Bacillales</taxon>
        <taxon>Bacillales Family X. Incertae Sedis</taxon>
        <taxon>Hydrogenibacillus</taxon>
    </lineage>
</organism>
<evidence type="ECO:0000313" key="1">
    <source>
        <dbReference type="EMBL" id="OAR03614.1"/>
    </source>
</evidence>
<dbReference type="AlphaFoldDB" id="A0A132N8N4"/>
<dbReference type="InterPro" id="IPR012675">
    <property type="entry name" value="Beta-grasp_dom_sf"/>
</dbReference>
<dbReference type="Gene3D" id="3.10.20.30">
    <property type="match status" value="1"/>
</dbReference>
<dbReference type="Proteomes" id="UP000243024">
    <property type="component" value="Unassembled WGS sequence"/>
</dbReference>
<gene>
    <name evidence="1" type="ORF">SA87_02815</name>
</gene>